<feature type="transmembrane region" description="Helical" evidence="6">
    <location>
        <begin position="165"/>
        <end position="184"/>
    </location>
</feature>
<keyword evidence="4 6" id="KW-1133">Transmembrane helix</keyword>
<evidence type="ECO:0000313" key="9">
    <source>
        <dbReference type="Proteomes" id="UP000039865"/>
    </source>
</evidence>
<proteinExistence type="predicted"/>
<sequence>MIVQEKELFIKEHLLKAEQSPEQRLLQLQKSALPLMITVAFASILYNSMTSFYPIYMATSFPQLGSTHFGIILAIYEVANLIASIVLGLQIGRVKRKNLTINSSIQLFIATLAFTSLDLLGSTQYLTFFILSLNFRVIQGVASAVIQICAYSFATFEMNHDKDTYIGYVEMAVGVGGILGPAIASFLYEYVGYVGTFVFFSGVVFVGIIQSNN</sequence>
<dbReference type="SUPFAM" id="SSF103473">
    <property type="entry name" value="MFS general substrate transporter"/>
    <property type="match status" value="1"/>
</dbReference>
<gene>
    <name evidence="8" type="primary">Contig1600.g1741</name>
    <name evidence="8" type="ORF">STYLEM_5089</name>
</gene>
<protein>
    <submittedName>
        <fullName evidence="8">Permeases of the major facilitator superfamily</fullName>
    </submittedName>
</protein>
<name>A0A078A3J3_STYLE</name>
<dbReference type="PANTHER" id="PTHR23506:SF23">
    <property type="entry name" value="GH10249P"/>
    <property type="match status" value="1"/>
</dbReference>
<keyword evidence="3 6" id="KW-0812">Transmembrane</keyword>
<dbReference type="InterPro" id="IPR036259">
    <property type="entry name" value="MFS_trans_sf"/>
</dbReference>
<feature type="transmembrane region" description="Helical" evidence="6">
    <location>
        <begin position="126"/>
        <end position="153"/>
    </location>
</feature>
<keyword evidence="2" id="KW-0813">Transport</keyword>
<evidence type="ECO:0000256" key="2">
    <source>
        <dbReference type="ARBA" id="ARBA00022448"/>
    </source>
</evidence>
<feature type="transmembrane region" description="Helical" evidence="6">
    <location>
        <begin position="33"/>
        <end position="56"/>
    </location>
</feature>
<keyword evidence="5 6" id="KW-0472">Membrane</keyword>
<evidence type="ECO:0000256" key="6">
    <source>
        <dbReference type="SAM" id="Phobius"/>
    </source>
</evidence>
<evidence type="ECO:0000256" key="4">
    <source>
        <dbReference type="ARBA" id="ARBA00022989"/>
    </source>
</evidence>
<evidence type="ECO:0000256" key="1">
    <source>
        <dbReference type="ARBA" id="ARBA00004141"/>
    </source>
</evidence>
<comment type="subcellular location">
    <subcellularLocation>
        <location evidence="1">Membrane</location>
        <topology evidence="1">Multi-pass membrane protein</topology>
    </subcellularLocation>
</comment>
<evidence type="ECO:0000259" key="7">
    <source>
        <dbReference type="PROSITE" id="PS50850"/>
    </source>
</evidence>
<dbReference type="InterPro" id="IPR011701">
    <property type="entry name" value="MFS"/>
</dbReference>
<dbReference type="Gene3D" id="1.20.1250.20">
    <property type="entry name" value="MFS general substrate transporter like domains"/>
    <property type="match status" value="1"/>
</dbReference>
<dbReference type="PROSITE" id="PS50850">
    <property type="entry name" value="MFS"/>
    <property type="match status" value="1"/>
</dbReference>
<dbReference type="InterPro" id="IPR050930">
    <property type="entry name" value="MFS_Vesicular_Transporter"/>
</dbReference>
<dbReference type="PANTHER" id="PTHR23506">
    <property type="entry name" value="GH10249P"/>
    <property type="match status" value="1"/>
</dbReference>
<feature type="transmembrane region" description="Helical" evidence="6">
    <location>
        <begin position="68"/>
        <end position="89"/>
    </location>
</feature>
<feature type="transmembrane region" description="Helical" evidence="6">
    <location>
        <begin position="190"/>
        <end position="209"/>
    </location>
</feature>
<dbReference type="InParanoid" id="A0A078A3J3"/>
<dbReference type="GO" id="GO:0016020">
    <property type="term" value="C:membrane"/>
    <property type="evidence" value="ECO:0007669"/>
    <property type="project" value="UniProtKB-SubCell"/>
</dbReference>
<dbReference type="AlphaFoldDB" id="A0A078A3J3"/>
<evidence type="ECO:0000256" key="3">
    <source>
        <dbReference type="ARBA" id="ARBA00022692"/>
    </source>
</evidence>
<accession>A0A078A3J3</accession>
<dbReference type="EMBL" id="CCKQ01004943">
    <property type="protein sequence ID" value="CDW76093.1"/>
    <property type="molecule type" value="Genomic_DNA"/>
</dbReference>
<keyword evidence="9" id="KW-1185">Reference proteome</keyword>
<dbReference type="InterPro" id="IPR020846">
    <property type="entry name" value="MFS_dom"/>
</dbReference>
<evidence type="ECO:0000313" key="8">
    <source>
        <dbReference type="EMBL" id="CDW76093.1"/>
    </source>
</evidence>
<feature type="domain" description="Major facilitator superfamily (MFS) profile" evidence="7">
    <location>
        <begin position="32"/>
        <end position="213"/>
    </location>
</feature>
<dbReference type="GO" id="GO:0022857">
    <property type="term" value="F:transmembrane transporter activity"/>
    <property type="evidence" value="ECO:0007669"/>
    <property type="project" value="InterPro"/>
</dbReference>
<dbReference type="Pfam" id="PF07690">
    <property type="entry name" value="MFS_1"/>
    <property type="match status" value="1"/>
</dbReference>
<feature type="transmembrane region" description="Helical" evidence="6">
    <location>
        <begin position="101"/>
        <end position="120"/>
    </location>
</feature>
<evidence type="ECO:0000256" key="5">
    <source>
        <dbReference type="ARBA" id="ARBA00023136"/>
    </source>
</evidence>
<reference evidence="8 9" key="1">
    <citation type="submission" date="2014-06" db="EMBL/GenBank/DDBJ databases">
        <authorList>
            <person name="Swart Estienne"/>
        </authorList>
    </citation>
    <scope>NUCLEOTIDE SEQUENCE [LARGE SCALE GENOMIC DNA]</scope>
    <source>
        <strain evidence="8 9">130c</strain>
    </source>
</reference>
<organism evidence="8 9">
    <name type="scientific">Stylonychia lemnae</name>
    <name type="common">Ciliate</name>
    <dbReference type="NCBI Taxonomy" id="5949"/>
    <lineage>
        <taxon>Eukaryota</taxon>
        <taxon>Sar</taxon>
        <taxon>Alveolata</taxon>
        <taxon>Ciliophora</taxon>
        <taxon>Intramacronucleata</taxon>
        <taxon>Spirotrichea</taxon>
        <taxon>Stichotrichia</taxon>
        <taxon>Sporadotrichida</taxon>
        <taxon>Oxytrichidae</taxon>
        <taxon>Stylonychinae</taxon>
        <taxon>Stylonychia</taxon>
    </lineage>
</organism>
<dbReference type="Proteomes" id="UP000039865">
    <property type="component" value="Unassembled WGS sequence"/>
</dbReference>